<dbReference type="EMBL" id="JAQQWP010000003">
    <property type="protein sequence ID" value="KAK8123470.1"/>
    <property type="molecule type" value="Genomic_DNA"/>
</dbReference>
<gene>
    <name evidence="3" type="ORF">PG999_003388</name>
</gene>
<dbReference type="InterPro" id="IPR050483">
    <property type="entry name" value="CoA-transferase_III_domain"/>
</dbReference>
<dbReference type="InterPro" id="IPR023606">
    <property type="entry name" value="CoA-Trfase_III_dom_1_sf"/>
</dbReference>
<dbReference type="GO" id="GO:0008410">
    <property type="term" value="F:CoA-transferase activity"/>
    <property type="evidence" value="ECO:0007669"/>
    <property type="project" value="TreeGrafter"/>
</dbReference>
<evidence type="ECO:0000256" key="2">
    <source>
        <dbReference type="ARBA" id="ARBA00022679"/>
    </source>
</evidence>
<proteinExistence type="inferred from homology"/>
<reference evidence="3 4" key="1">
    <citation type="submission" date="2023-01" db="EMBL/GenBank/DDBJ databases">
        <title>Analysis of 21 Apiospora genomes using comparative genomics revels a genus with tremendous synthesis potential of carbohydrate active enzymes and secondary metabolites.</title>
        <authorList>
            <person name="Sorensen T."/>
        </authorList>
    </citation>
    <scope>NUCLEOTIDE SEQUENCE [LARGE SCALE GENOMIC DNA]</scope>
    <source>
        <strain evidence="3 4">CBS 117206</strain>
    </source>
</reference>
<evidence type="ECO:0008006" key="5">
    <source>
        <dbReference type="Google" id="ProtNLM"/>
    </source>
</evidence>
<dbReference type="InterPro" id="IPR044855">
    <property type="entry name" value="CoA-Trfase_III_dom3_sf"/>
</dbReference>
<dbReference type="Pfam" id="PF02515">
    <property type="entry name" value="CoA_transf_3"/>
    <property type="match status" value="1"/>
</dbReference>
<sequence length="452" mass="48281">MHLHGRPSVSLAPPSWRPTKITSSLAVSSFWTSTRYLASSATPKPDPNSKPDQKTYLPLHGITVVSLEQAIAAPFCTRQLADLGARVIKIERPGGGDFARSYDSRVGAGLSSHFVWANRSKESLALDLKDPKDLSVLKTLIAKLPADVLVQNLAPGAADRLGLSYETLRRDHPSLIVCDISGYGSSGPYRDKKAYDLLIQSEAGLLSTTGGADGRSPVKVGISIADIASGMYALTSIMGALMRRDKTGGAGGGGCRIDISMLEAMVEWMSFPLYYAYQGQPGPRPMGASHASIYPYGPFETGGDAQGEGESGGSVMLGVQNEREWTRLCAEVLQDAALATDARFATNPKRVENREALRQTIIGVFAQLSAEEVIARLDAAGIANAKVNDMQGVWEHPQLKARDRWIEVGTPQGPVPALLPPGVLNADEAKIDEVPTVGQHNEAILKELGLQG</sequence>
<evidence type="ECO:0000256" key="1">
    <source>
        <dbReference type="ARBA" id="ARBA00008383"/>
    </source>
</evidence>
<dbReference type="SUPFAM" id="SSF89796">
    <property type="entry name" value="CoA-transferase family III (CaiB/BaiF)"/>
    <property type="match status" value="1"/>
</dbReference>
<dbReference type="InterPro" id="IPR003673">
    <property type="entry name" value="CoA-Trfase_fam_III"/>
</dbReference>
<evidence type="ECO:0000313" key="3">
    <source>
        <dbReference type="EMBL" id="KAK8123470.1"/>
    </source>
</evidence>
<dbReference type="AlphaFoldDB" id="A0AAW0R3C7"/>
<keyword evidence="4" id="KW-1185">Reference proteome</keyword>
<keyword evidence="2" id="KW-0808">Transferase</keyword>
<evidence type="ECO:0000313" key="4">
    <source>
        <dbReference type="Proteomes" id="UP001392437"/>
    </source>
</evidence>
<organism evidence="3 4">
    <name type="scientific">Apiospora kogelbergensis</name>
    <dbReference type="NCBI Taxonomy" id="1337665"/>
    <lineage>
        <taxon>Eukaryota</taxon>
        <taxon>Fungi</taxon>
        <taxon>Dikarya</taxon>
        <taxon>Ascomycota</taxon>
        <taxon>Pezizomycotina</taxon>
        <taxon>Sordariomycetes</taxon>
        <taxon>Xylariomycetidae</taxon>
        <taxon>Amphisphaeriales</taxon>
        <taxon>Apiosporaceae</taxon>
        <taxon>Apiospora</taxon>
    </lineage>
</organism>
<dbReference type="Proteomes" id="UP001392437">
    <property type="component" value="Unassembled WGS sequence"/>
</dbReference>
<dbReference type="Gene3D" id="3.40.50.10540">
    <property type="entry name" value="Crotonobetainyl-coa:carnitine coa-transferase, domain 1"/>
    <property type="match status" value="1"/>
</dbReference>
<comment type="similarity">
    <text evidence="1">Belongs to the CoA-transferase III family.</text>
</comment>
<dbReference type="Gene3D" id="3.30.1540.10">
    <property type="entry name" value="formyl-coa transferase, domain 3"/>
    <property type="match status" value="1"/>
</dbReference>
<protein>
    <recommendedName>
        <fullName evidence="5">Crotonobetainyl-CoA:carnitine CoA-transferase CaiB</fullName>
    </recommendedName>
</protein>
<dbReference type="PANTHER" id="PTHR48207:SF3">
    <property type="entry name" value="SUCCINATE--HYDROXYMETHYLGLUTARATE COA-TRANSFERASE"/>
    <property type="match status" value="1"/>
</dbReference>
<dbReference type="PANTHER" id="PTHR48207">
    <property type="entry name" value="SUCCINATE--HYDROXYMETHYLGLUTARATE COA-TRANSFERASE"/>
    <property type="match status" value="1"/>
</dbReference>
<accession>A0AAW0R3C7</accession>
<comment type="caution">
    <text evidence="3">The sequence shown here is derived from an EMBL/GenBank/DDBJ whole genome shotgun (WGS) entry which is preliminary data.</text>
</comment>
<name>A0AAW0R3C7_9PEZI</name>